<keyword evidence="2" id="KW-0732">Signal</keyword>
<comment type="similarity">
    <text evidence="1">Belongs to the canopy family.</text>
</comment>
<dbReference type="InterPro" id="IPR021852">
    <property type="entry name" value="DUF3456"/>
</dbReference>
<accession>A0AAV4VBP6</accession>
<evidence type="ECO:0000313" key="5">
    <source>
        <dbReference type="EMBL" id="GIY67717.1"/>
    </source>
</evidence>
<evidence type="ECO:0000256" key="1">
    <source>
        <dbReference type="ARBA" id="ARBA00007285"/>
    </source>
</evidence>
<feature type="compositionally biased region" description="Basic and acidic residues" evidence="3">
    <location>
        <begin position="61"/>
        <end position="78"/>
    </location>
</feature>
<dbReference type="PANTHER" id="PTHR15382">
    <property type="entry name" value="CTG4A-RELATED"/>
    <property type="match status" value="1"/>
</dbReference>
<organism evidence="5 6">
    <name type="scientific">Caerostris extrusa</name>
    <name type="common">Bark spider</name>
    <name type="synonym">Caerostris bankana</name>
    <dbReference type="NCBI Taxonomy" id="172846"/>
    <lineage>
        <taxon>Eukaryota</taxon>
        <taxon>Metazoa</taxon>
        <taxon>Ecdysozoa</taxon>
        <taxon>Arthropoda</taxon>
        <taxon>Chelicerata</taxon>
        <taxon>Arachnida</taxon>
        <taxon>Araneae</taxon>
        <taxon>Araneomorphae</taxon>
        <taxon>Entelegynae</taxon>
        <taxon>Araneoidea</taxon>
        <taxon>Araneidae</taxon>
        <taxon>Caerostris</taxon>
    </lineage>
</organism>
<keyword evidence="6" id="KW-1185">Reference proteome</keyword>
<protein>
    <submittedName>
        <fullName evidence="5">Protein canopy 4</fullName>
    </submittedName>
</protein>
<dbReference type="Proteomes" id="UP001054945">
    <property type="component" value="Unassembled WGS sequence"/>
</dbReference>
<feature type="compositionally biased region" description="Basic and acidic residues" evidence="3">
    <location>
        <begin position="86"/>
        <end position="107"/>
    </location>
</feature>
<dbReference type="PANTHER" id="PTHR15382:SF8">
    <property type="entry name" value="CANOPY B"/>
    <property type="match status" value="1"/>
</dbReference>
<reference evidence="5 6" key="1">
    <citation type="submission" date="2021-06" db="EMBL/GenBank/DDBJ databases">
        <title>Caerostris extrusa draft genome.</title>
        <authorList>
            <person name="Kono N."/>
            <person name="Arakawa K."/>
        </authorList>
    </citation>
    <scope>NUCLEOTIDE SEQUENCE [LARGE SCALE GENOMIC DNA]</scope>
</reference>
<dbReference type="Pfam" id="PF11938">
    <property type="entry name" value="DUF3456"/>
    <property type="match status" value="1"/>
</dbReference>
<feature type="domain" description="DUF3456" evidence="4">
    <location>
        <begin position="10"/>
        <end position="42"/>
    </location>
</feature>
<comment type="caution">
    <text evidence="5">The sequence shown here is derived from an EMBL/GenBank/DDBJ whole genome shotgun (WGS) entry which is preliminary data.</text>
</comment>
<feature type="region of interest" description="Disordered" evidence="3">
    <location>
        <begin position="51"/>
        <end position="107"/>
    </location>
</feature>
<proteinExistence type="inferred from homology"/>
<dbReference type="EMBL" id="BPLR01014275">
    <property type="protein sequence ID" value="GIY67717.1"/>
    <property type="molecule type" value="Genomic_DNA"/>
</dbReference>
<evidence type="ECO:0000313" key="6">
    <source>
        <dbReference type="Proteomes" id="UP001054945"/>
    </source>
</evidence>
<evidence type="ECO:0000256" key="3">
    <source>
        <dbReference type="SAM" id="MobiDB-lite"/>
    </source>
</evidence>
<sequence>MPLLKIKNLQCENLLEKHEADIEDWYFKHQDIPLKQFLCIDKALDKGDTGCLDETFVSPPPKKEEKEDSKKTKGESKKAKSKKKSEKPAKKSVKYDLSPKGDTKVEL</sequence>
<evidence type="ECO:0000256" key="2">
    <source>
        <dbReference type="ARBA" id="ARBA00022729"/>
    </source>
</evidence>
<evidence type="ECO:0000259" key="4">
    <source>
        <dbReference type="Pfam" id="PF11938"/>
    </source>
</evidence>
<dbReference type="AlphaFoldDB" id="A0AAV4VBP6"/>
<gene>
    <name evidence="5" type="primary">X975_14949</name>
    <name evidence="5" type="ORF">CEXT_365831</name>
</gene>
<name>A0AAV4VBP6_CAEEX</name>